<accession>A0A8B7NZ62</accession>
<evidence type="ECO:0000259" key="2">
    <source>
        <dbReference type="PROSITE" id="PS50041"/>
    </source>
</evidence>
<dbReference type="InterPro" id="IPR001304">
    <property type="entry name" value="C-type_lectin-like"/>
</dbReference>
<reference evidence="4" key="1">
    <citation type="submission" date="2025-08" db="UniProtKB">
        <authorList>
            <consortium name="RefSeq"/>
        </authorList>
    </citation>
    <scope>IDENTIFICATION</scope>
    <source>
        <tissue evidence="4">Whole organism</tissue>
    </source>
</reference>
<proteinExistence type="predicted"/>
<dbReference type="RefSeq" id="XP_018018156.1">
    <property type="nucleotide sequence ID" value="XM_018162667.2"/>
</dbReference>
<evidence type="ECO:0000313" key="4">
    <source>
        <dbReference type="RefSeq" id="XP_018018156.1"/>
    </source>
</evidence>
<feature type="chain" id="PRO_5034458164" evidence="1">
    <location>
        <begin position="20"/>
        <end position="312"/>
    </location>
</feature>
<keyword evidence="1" id="KW-0732">Signal</keyword>
<feature type="domain" description="C-type lectin" evidence="2">
    <location>
        <begin position="203"/>
        <end position="302"/>
    </location>
</feature>
<dbReference type="SUPFAM" id="SSF56436">
    <property type="entry name" value="C-type lectin-like"/>
    <property type="match status" value="1"/>
</dbReference>
<keyword evidence="3" id="KW-1185">Reference proteome</keyword>
<dbReference type="PROSITE" id="PS50041">
    <property type="entry name" value="C_TYPE_LECTIN_2"/>
    <property type="match status" value="1"/>
</dbReference>
<dbReference type="Proteomes" id="UP000694843">
    <property type="component" value="Unplaced"/>
</dbReference>
<dbReference type="Gene3D" id="3.10.100.10">
    <property type="entry name" value="Mannose-Binding Protein A, subunit A"/>
    <property type="match status" value="1"/>
</dbReference>
<name>A0A8B7NZ62_HYAAZ</name>
<evidence type="ECO:0000313" key="3">
    <source>
        <dbReference type="Proteomes" id="UP000694843"/>
    </source>
</evidence>
<organism evidence="3 4">
    <name type="scientific">Hyalella azteca</name>
    <name type="common">Amphipod</name>
    <dbReference type="NCBI Taxonomy" id="294128"/>
    <lineage>
        <taxon>Eukaryota</taxon>
        <taxon>Metazoa</taxon>
        <taxon>Ecdysozoa</taxon>
        <taxon>Arthropoda</taxon>
        <taxon>Crustacea</taxon>
        <taxon>Multicrustacea</taxon>
        <taxon>Malacostraca</taxon>
        <taxon>Eumalacostraca</taxon>
        <taxon>Peracarida</taxon>
        <taxon>Amphipoda</taxon>
        <taxon>Senticaudata</taxon>
        <taxon>Talitrida</taxon>
        <taxon>Talitroidea</taxon>
        <taxon>Hyalellidae</taxon>
        <taxon>Hyalella</taxon>
    </lineage>
</organism>
<dbReference type="AlphaFoldDB" id="A0A8B7NZ62"/>
<feature type="signal peptide" evidence="1">
    <location>
        <begin position="1"/>
        <end position="19"/>
    </location>
</feature>
<protein>
    <submittedName>
        <fullName evidence="4">Uncharacterized protein LOC108674699</fullName>
    </submittedName>
</protein>
<evidence type="ECO:0000256" key="1">
    <source>
        <dbReference type="SAM" id="SignalP"/>
    </source>
</evidence>
<gene>
    <name evidence="4" type="primary">LOC108674699</name>
</gene>
<dbReference type="InterPro" id="IPR016186">
    <property type="entry name" value="C-type_lectin-like/link_sf"/>
</dbReference>
<dbReference type="InterPro" id="IPR016187">
    <property type="entry name" value="CTDL_fold"/>
</dbReference>
<dbReference type="KEGG" id="hazt:108674699"/>
<dbReference type="Pfam" id="PF00059">
    <property type="entry name" value="Lectin_C"/>
    <property type="match status" value="1"/>
</dbReference>
<sequence length="312" mass="33352">MATPALLFTLLVAALPATATELTSPRANEVIETLWFETSLRSSLFSTCIRQAALLPGSLWLVAIGQQGFVQVTSSSAQNITWQVADDAKTLFACAQATVDAAKLMFKFNGGSCMIAMNGFYNPWNDACDGETVYVGYDGTSGCLTLFGGFLDGQNITNDGLCYSTCVGTKVHLQDDTEEEIPQDAVSCIGTDALPHILTSDIAQSFCTAAMDCALIGLALAQVDTQENLNAVMSAAASKSEAPHFWVNVRYIDGAWVHMPSRTPVAADMWDGPADTSSCVVILQSGKLSTWPCTDNLYFMCVDTSKTIEPCP</sequence>
<dbReference type="GeneID" id="108674699"/>